<dbReference type="AlphaFoldDB" id="A0A8S9JV11"/>
<dbReference type="EMBL" id="QGKY02000246">
    <property type="protein sequence ID" value="KAF2585579.1"/>
    <property type="molecule type" value="Genomic_DNA"/>
</dbReference>
<reference evidence="1" key="1">
    <citation type="submission" date="2019-12" db="EMBL/GenBank/DDBJ databases">
        <title>Genome sequencing and annotation of Brassica cretica.</title>
        <authorList>
            <person name="Studholme D.J."/>
            <person name="Sarris P.F."/>
        </authorList>
    </citation>
    <scope>NUCLEOTIDE SEQUENCE</scope>
    <source>
        <strain evidence="1">PFS-102/07</strain>
        <tissue evidence="1">Leaf</tissue>
    </source>
</reference>
<gene>
    <name evidence="1" type="ORF">F2Q70_00033768</name>
</gene>
<evidence type="ECO:0000313" key="1">
    <source>
        <dbReference type="EMBL" id="KAF2585579.1"/>
    </source>
</evidence>
<proteinExistence type="predicted"/>
<sequence length="122" mass="13293">MCTVNSIGGEGFSETKRNLKRSQAIEAHPASFSQSKVKSFNAGQITAESFSLVHKQDESEMVTINGHQDVPKNDEKSLLKALAHHLSVSLFILLGVFDGRCGVNLDHGIAAVVWIKQGFRSL</sequence>
<accession>A0A8S9JV11</accession>
<protein>
    <submittedName>
        <fullName evidence="1">Uncharacterized protein</fullName>
    </submittedName>
</protein>
<name>A0A8S9JV11_BRACR</name>
<comment type="caution">
    <text evidence="1">The sequence shown here is derived from an EMBL/GenBank/DDBJ whole genome shotgun (WGS) entry which is preliminary data.</text>
</comment>
<organism evidence="1">
    <name type="scientific">Brassica cretica</name>
    <name type="common">Mustard</name>
    <dbReference type="NCBI Taxonomy" id="69181"/>
    <lineage>
        <taxon>Eukaryota</taxon>
        <taxon>Viridiplantae</taxon>
        <taxon>Streptophyta</taxon>
        <taxon>Embryophyta</taxon>
        <taxon>Tracheophyta</taxon>
        <taxon>Spermatophyta</taxon>
        <taxon>Magnoliopsida</taxon>
        <taxon>eudicotyledons</taxon>
        <taxon>Gunneridae</taxon>
        <taxon>Pentapetalae</taxon>
        <taxon>rosids</taxon>
        <taxon>malvids</taxon>
        <taxon>Brassicales</taxon>
        <taxon>Brassicaceae</taxon>
        <taxon>Brassiceae</taxon>
        <taxon>Brassica</taxon>
    </lineage>
</organism>